<dbReference type="Proteomes" id="UP000561438">
    <property type="component" value="Unassembled WGS sequence"/>
</dbReference>
<dbReference type="Pfam" id="PF13505">
    <property type="entry name" value="OMP_b-brl"/>
    <property type="match status" value="1"/>
</dbReference>
<evidence type="ECO:0000256" key="4">
    <source>
        <dbReference type="ARBA" id="ARBA00038306"/>
    </source>
</evidence>
<feature type="domain" description="Outer membrane protein beta-barrel" evidence="6">
    <location>
        <begin position="9"/>
        <end position="221"/>
    </location>
</feature>
<dbReference type="SUPFAM" id="SSF56925">
    <property type="entry name" value="OMPA-like"/>
    <property type="match status" value="1"/>
</dbReference>
<evidence type="ECO:0000256" key="5">
    <source>
        <dbReference type="SAM" id="SignalP"/>
    </source>
</evidence>
<evidence type="ECO:0000256" key="2">
    <source>
        <dbReference type="ARBA" id="ARBA00022729"/>
    </source>
</evidence>
<protein>
    <submittedName>
        <fullName evidence="7">Porin family protein</fullName>
    </submittedName>
</protein>
<proteinExistence type="inferred from homology"/>
<dbReference type="InterPro" id="IPR051692">
    <property type="entry name" value="OMP-like"/>
</dbReference>
<evidence type="ECO:0000256" key="3">
    <source>
        <dbReference type="ARBA" id="ARBA00023136"/>
    </source>
</evidence>
<accession>A0A850HAE8</accession>
<feature type="signal peptide" evidence="5">
    <location>
        <begin position="1"/>
        <end position="22"/>
    </location>
</feature>
<evidence type="ECO:0000313" key="7">
    <source>
        <dbReference type="EMBL" id="NVD44049.1"/>
    </source>
</evidence>
<comment type="subcellular location">
    <subcellularLocation>
        <location evidence="1">Membrane</location>
    </subcellularLocation>
</comment>
<organism evidence="7 8">
    <name type="scientific">Qipengyuania atrilutea</name>
    <dbReference type="NCBI Taxonomy" id="2744473"/>
    <lineage>
        <taxon>Bacteria</taxon>
        <taxon>Pseudomonadati</taxon>
        <taxon>Pseudomonadota</taxon>
        <taxon>Alphaproteobacteria</taxon>
        <taxon>Sphingomonadales</taxon>
        <taxon>Erythrobacteraceae</taxon>
        <taxon>Qipengyuania</taxon>
    </lineage>
</organism>
<evidence type="ECO:0000259" key="6">
    <source>
        <dbReference type="Pfam" id="PF13505"/>
    </source>
</evidence>
<comment type="similarity">
    <text evidence="4">Belongs to the Omp25/RopB family.</text>
</comment>
<dbReference type="EMBL" id="JABWGV010000001">
    <property type="protein sequence ID" value="NVD44049.1"/>
    <property type="molecule type" value="Genomic_DNA"/>
</dbReference>
<sequence>MKYTAILLAASALAAGATPAFAQSTNEAFTGPRVEVLAGFDASKAGSDIDDDGTDNNDQTIEGLVYGAGVGYDIALGSLLVGAEAELTGSTAETEFEDGDFEGFGFGNVETGRDLYLGVRAGVLASPNLLVYAKGGYTNAKYNILSNDGTNDFNQDIDTDGYRIGAGAEYALSENTFAKLEYRYSNYSEAELDFAEDTPDSERFDIDTDRHQVMLGVGYRF</sequence>
<dbReference type="PANTHER" id="PTHR34001">
    <property type="entry name" value="BLL7405 PROTEIN"/>
    <property type="match status" value="1"/>
</dbReference>
<name>A0A850HAE8_9SPHN</name>
<dbReference type="GO" id="GO:0016020">
    <property type="term" value="C:membrane"/>
    <property type="evidence" value="ECO:0007669"/>
    <property type="project" value="UniProtKB-SubCell"/>
</dbReference>
<feature type="chain" id="PRO_5032910740" evidence="5">
    <location>
        <begin position="23"/>
        <end position="221"/>
    </location>
</feature>
<keyword evidence="3" id="KW-0472">Membrane</keyword>
<dbReference type="InterPro" id="IPR027385">
    <property type="entry name" value="Beta-barrel_OMP"/>
</dbReference>
<keyword evidence="8" id="KW-1185">Reference proteome</keyword>
<reference evidence="7 8" key="1">
    <citation type="submission" date="2020-06" db="EMBL/GenBank/DDBJ databases">
        <title>Altererythrobacter sp. HHU K3-1.</title>
        <authorList>
            <person name="Zhang D."/>
            <person name="Xue H."/>
        </authorList>
    </citation>
    <scope>NUCLEOTIDE SEQUENCE [LARGE SCALE GENOMIC DNA]</scope>
    <source>
        <strain evidence="7 8">HHU K3-1</strain>
    </source>
</reference>
<dbReference type="RefSeq" id="WP_176266331.1">
    <property type="nucleotide sequence ID" value="NZ_JABWGV010000001.1"/>
</dbReference>
<comment type="caution">
    <text evidence="7">The sequence shown here is derived from an EMBL/GenBank/DDBJ whole genome shotgun (WGS) entry which is preliminary data.</text>
</comment>
<evidence type="ECO:0000256" key="1">
    <source>
        <dbReference type="ARBA" id="ARBA00004370"/>
    </source>
</evidence>
<keyword evidence="2 5" id="KW-0732">Signal</keyword>
<dbReference type="InterPro" id="IPR011250">
    <property type="entry name" value="OMP/PagP_B-barrel"/>
</dbReference>
<dbReference type="Gene3D" id="2.40.160.20">
    <property type="match status" value="1"/>
</dbReference>
<dbReference type="AlphaFoldDB" id="A0A850HAE8"/>
<evidence type="ECO:0000313" key="8">
    <source>
        <dbReference type="Proteomes" id="UP000561438"/>
    </source>
</evidence>
<dbReference type="PANTHER" id="PTHR34001:SF3">
    <property type="entry name" value="BLL7405 PROTEIN"/>
    <property type="match status" value="1"/>
</dbReference>
<gene>
    <name evidence="7" type="ORF">HUV48_03325</name>
</gene>